<dbReference type="GO" id="GO:0016705">
    <property type="term" value="F:oxidoreductase activity, acting on paired donors, with incorporation or reduction of molecular oxygen"/>
    <property type="evidence" value="ECO:0007669"/>
    <property type="project" value="UniProtKB-ARBA"/>
</dbReference>
<organism evidence="6 7">
    <name type="scientific">Klenkia marina</name>
    <dbReference type="NCBI Taxonomy" id="1960309"/>
    <lineage>
        <taxon>Bacteria</taxon>
        <taxon>Bacillati</taxon>
        <taxon>Actinomycetota</taxon>
        <taxon>Actinomycetes</taxon>
        <taxon>Geodermatophilales</taxon>
        <taxon>Geodermatophilaceae</taxon>
        <taxon>Klenkia</taxon>
    </lineage>
</organism>
<evidence type="ECO:0000313" key="6">
    <source>
        <dbReference type="EMBL" id="SCX57366.1"/>
    </source>
</evidence>
<name>A0A1G4YVD4_9ACTN</name>
<keyword evidence="4" id="KW-0411">Iron-sulfur</keyword>
<evidence type="ECO:0000256" key="1">
    <source>
        <dbReference type="ARBA" id="ARBA00022714"/>
    </source>
</evidence>
<dbReference type="GO" id="GO:0046872">
    <property type="term" value="F:metal ion binding"/>
    <property type="evidence" value="ECO:0007669"/>
    <property type="project" value="UniProtKB-KW"/>
</dbReference>
<dbReference type="PANTHER" id="PTHR21496">
    <property type="entry name" value="FERREDOXIN-RELATED"/>
    <property type="match status" value="1"/>
</dbReference>
<keyword evidence="1" id="KW-0001">2Fe-2S</keyword>
<dbReference type="Gene3D" id="2.102.10.10">
    <property type="entry name" value="Rieske [2Fe-2S] iron-sulphur domain"/>
    <property type="match status" value="1"/>
</dbReference>
<dbReference type="SUPFAM" id="SSF50022">
    <property type="entry name" value="ISP domain"/>
    <property type="match status" value="1"/>
</dbReference>
<accession>A0A1G4YVD4</accession>
<evidence type="ECO:0000313" key="7">
    <source>
        <dbReference type="Proteomes" id="UP000198981"/>
    </source>
</evidence>
<dbReference type="STRING" id="1960309.SAMN03159343_3652"/>
<dbReference type="GO" id="GO:0051537">
    <property type="term" value="F:2 iron, 2 sulfur cluster binding"/>
    <property type="evidence" value="ECO:0007669"/>
    <property type="project" value="UniProtKB-KW"/>
</dbReference>
<evidence type="ECO:0000256" key="2">
    <source>
        <dbReference type="ARBA" id="ARBA00022723"/>
    </source>
</evidence>
<protein>
    <submittedName>
        <fullName evidence="6">3-phenylpropionate/trans-cinnamate dioxygenase ferredoxin subunit</fullName>
    </submittedName>
</protein>
<keyword evidence="7" id="KW-1185">Reference proteome</keyword>
<evidence type="ECO:0000256" key="4">
    <source>
        <dbReference type="ARBA" id="ARBA00023014"/>
    </source>
</evidence>
<dbReference type="CDD" id="cd03528">
    <property type="entry name" value="Rieske_RO_ferredoxin"/>
    <property type="match status" value="1"/>
</dbReference>
<gene>
    <name evidence="6" type="ORF">SAMN03159343_3652</name>
</gene>
<dbReference type="InterPro" id="IPR036922">
    <property type="entry name" value="Rieske_2Fe-2S_sf"/>
</dbReference>
<keyword evidence="2" id="KW-0479">Metal-binding</keyword>
<dbReference type="RefSeq" id="WP_092806943.1">
    <property type="nucleotide sequence ID" value="NZ_FMUH01000006.1"/>
</dbReference>
<dbReference type="GO" id="GO:0051213">
    <property type="term" value="F:dioxygenase activity"/>
    <property type="evidence" value="ECO:0007669"/>
    <property type="project" value="UniProtKB-KW"/>
</dbReference>
<dbReference type="EMBL" id="FMUH01000006">
    <property type="protein sequence ID" value="SCX57366.1"/>
    <property type="molecule type" value="Genomic_DNA"/>
</dbReference>
<proteinExistence type="predicted"/>
<reference evidence="7" key="1">
    <citation type="submission" date="2016-10" db="EMBL/GenBank/DDBJ databases">
        <authorList>
            <person name="Varghese N."/>
            <person name="Submissions S."/>
        </authorList>
    </citation>
    <scope>NUCLEOTIDE SEQUENCE [LARGE SCALE GENOMIC DNA]</scope>
    <source>
        <strain evidence="7">DSM 45722</strain>
    </source>
</reference>
<feature type="domain" description="Rieske" evidence="5">
    <location>
        <begin position="4"/>
        <end position="104"/>
    </location>
</feature>
<dbReference type="GO" id="GO:0004497">
    <property type="term" value="F:monooxygenase activity"/>
    <property type="evidence" value="ECO:0007669"/>
    <property type="project" value="UniProtKB-ARBA"/>
</dbReference>
<dbReference type="Proteomes" id="UP000198981">
    <property type="component" value="Unassembled WGS sequence"/>
</dbReference>
<evidence type="ECO:0000259" key="5">
    <source>
        <dbReference type="PROSITE" id="PS51296"/>
    </source>
</evidence>
<evidence type="ECO:0000256" key="3">
    <source>
        <dbReference type="ARBA" id="ARBA00023004"/>
    </source>
</evidence>
<keyword evidence="6" id="KW-0223">Dioxygenase</keyword>
<dbReference type="OrthoDB" id="147178at2"/>
<dbReference type="AlphaFoldDB" id="A0A1G4YVD4"/>
<dbReference type="PROSITE" id="PS51296">
    <property type="entry name" value="RIESKE"/>
    <property type="match status" value="1"/>
</dbReference>
<dbReference type="Pfam" id="PF00355">
    <property type="entry name" value="Rieske"/>
    <property type="match status" value="1"/>
</dbReference>
<keyword evidence="3" id="KW-0408">Iron</keyword>
<sequence length="112" mass="11882">MSFQRACALSEIGEGEAVPVVVGDVELVLARHDGQVYALTDLCSHQDYPLSDGGEVEMVDGVPTIECTWHGSCFDLRTGAPTNLPANKPVTTHPVRVEGDDVLVDTSAADTD</sequence>
<keyword evidence="6" id="KW-0560">Oxidoreductase</keyword>
<dbReference type="InterPro" id="IPR017941">
    <property type="entry name" value="Rieske_2Fe-2S"/>
</dbReference>
<dbReference type="PANTHER" id="PTHR21496:SF23">
    <property type="entry name" value="3-PHENYLPROPIONATE_CINNAMIC ACID DIOXYGENASE FERREDOXIN SUBUNIT"/>
    <property type="match status" value="1"/>
</dbReference>